<dbReference type="InterPro" id="IPR036249">
    <property type="entry name" value="Thioredoxin-like_sf"/>
</dbReference>
<dbReference type="AlphaFoldDB" id="A0A1E7XHU1"/>
<keyword evidence="1" id="KW-0472">Membrane</keyword>
<dbReference type="InterPro" id="IPR013766">
    <property type="entry name" value="Thioredoxin_domain"/>
</dbReference>
<feature type="transmembrane region" description="Helical" evidence="1">
    <location>
        <begin position="21"/>
        <end position="40"/>
    </location>
</feature>
<evidence type="ECO:0000313" key="4">
    <source>
        <dbReference type="Proteomes" id="UP000177010"/>
    </source>
</evidence>
<gene>
    <name evidence="3" type="ORF">LASUN_03970</name>
</gene>
<comment type="caution">
    <text evidence="3">The sequence shown here is derived from an EMBL/GenBank/DDBJ whole genome shotgun (WGS) entry which is preliminary data.</text>
</comment>
<organism evidence="3 4">
    <name type="scientific">Lentilactobacillus sunkii</name>
    <dbReference type="NCBI Taxonomy" id="481719"/>
    <lineage>
        <taxon>Bacteria</taxon>
        <taxon>Bacillati</taxon>
        <taxon>Bacillota</taxon>
        <taxon>Bacilli</taxon>
        <taxon>Lactobacillales</taxon>
        <taxon>Lactobacillaceae</taxon>
        <taxon>Lentilactobacillus</taxon>
    </lineage>
</organism>
<evidence type="ECO:0000256" key="1">
    <source>
        <dbReference type="SAM" id="Phobius"/>
    </source>
</evidence>
<accession>A0A1E7XHU1</accession>
<dbReference type="Proteomes" id="UP000177010">
    <property type="component" value="Unassembled WGS sequence"/>
</dbReference>
<dbReference type="Gene3D" id="3.40.30.10">
    <property type="entry name" value="Glutaredoxin"/>
    <property type="match status" value="1"/>
</dbReference>
<evidence type="ECO:0000259" key="2">
    <source>
        <dbReference type="Pfam" id="PF00085"/>
    </source>
</evidence>
<evidence type="ECO:0000313" key="3">
    <source>
        <dbReference type="EMBL" id="OFA12680.1"/>
    </source>
</evidence>
<feature type="domain" description="Thioredoxin" evidence="2">
    <location>
        <begin position="50"/>
        <end position="120"/>
    </location>
</feature>
<dbReference type="EMBL" id="MIQE01000005">
    <property type="protein sequence ID" value="OFA12680.1"/>
    <property type="molecule type" value="Genomic_DNA"/>
</dbReference>
<keyword evidence="1" id="KW-0812">Transmembrane</keyword>
<proteinExistence type="predicted"/>
<dbReference type="SUPFAM" id="SSF52833">
    <property type="entry name" value="Thioredoxin-like"/>
    <property type="match status" value="1"/>
</dbReference>
<dbReference type="Pfam" id="PF00085">
    <property type="entry name" value="Thioredoxin"/>
    <property type="match status" value="1"/>
</dbReference>
<protein>
    <recommendedName>
        <fullName evidence="2">Thioredoxin domain-containing protein</fullName>
    </recommendedName>
</protein>
<name>A0A1E7XHU1_9LACO</name>
<keyword evidence="1" id="KW-1133">Transmembrane helix</keyword>
<dbReference type="CDD" id="cd02947">
    <property type="entry name" value="TRX_family"/>
    <property type="match status" value="1"/>
</dbReference>
<reference evidence="3 4" key="1">
    <citation type="submission" date="2016-09" db="EMBL/GenBank/DDBJ databases">
        <title>Genome Sequence of Lactobacillus sunkii Strain CG01.</title>
        <authorList>
            <person name="Poehlein A."/>
            <person name="Gabris C."/>
            <person name="Bengelsdorf F.R."/>
            <person name="Duerre P."/>
            <person name="Daniel R."/>
        </authorList>
    </citation>
    <scope>NUCLEOTIDE SEQUENCE [LARGE SCALE GENOMIC DNA]</scope>
    <source>
        <strain evidence="3 4">CG_D</strain>
    </source>
</reference>
<sequence length="133" mass="15349">MYRILGTVLKRVTLIKKVSKALAVIVVILAVLGFAGHSYVNHVEKEKTVVTLAKHPKKVLFFYRDDCPDCQAIFHQIYWHNAISHNIVLINMNQPQNRHYIQKYQLTSVPTLIHGKQRYSGTNQQRIKQIVGD</sequence>
<dbReference type="STRING" id="481719.LASUN_03970"/>